<dbReference type="RefSeq" id="XP_064768935.1">
    <property type="nucleotide sequence ID" value="XM_064912439.1"/>
</dbReference>
<evidence type="ECO:0000313" key="4">
    <source>
        <dbReference type="Proteomes" id="UP001498771"/>
    </source>
</evidence>
<proteinExistence type="predicted"/>
<reference evidence="3 4" key="1">
    <citation type="submission" date="2024-03" db="EMBL/GenBank/DDBJ databases">
        <title>Genome-scale model development and genomic sequencing of the oleaginous clade Lipomyces.</title>
        <authorList>
            <consortium name="Lawrence Berkeley National Laboratory"/>
            <person name="Czajka J.J."/>
            <person name="Han Y."/>
            <person name="Kim J."/>
            <person name="Mondo S.J."/>
            <person name="Hofstad B.A."/>
            <person name="Robles A."/>
            <person name="Haridas S."/>
            <person name="Riley R."/>
            <person name="LaButti K."/>
            <person name="Pangilinan J."/>
            <person name="Andreopoulos W."/>
            <person name="Lipzen A."/>
            <person name="Yan J."/>
            <person name="Wang M."/>
            <person name="Ng V."/>
            <person name="Grigoriev I.V."/>
            <person name="Spatafora J.W."/>
            <person name="Magnuson J.K."/>
            <person name="Baker S.E."/>
            <person name="Pomraning K.R."/>
        </authorList>
    </citation>
    <scope>NUCLEOTIDE SEQUENCE [LARGE SCALE GENOMIC DNA]</scope>
    <source>
        <strain evidence="3 4">Phaff 52-87</strain>
    </source>
</reference>
<keyword evidence="2" id="KW-0732">Signal</keyword>
<dbReference type="Proteomes" id="UP001498771">
    <property type="component" value="Unassembled WGS sequence"/>
</dbReference>
<gene>
    <name evidence="3" type="ORF">BZA70DRAFT_277381</name>
</gene>
<feature type="non-terminal residue" evidence="3">
    <location>
        <position position="424"/>
    </location>
</feature>
<accession>A0ABR1F7W8</accession>
<sequence length="424" mass="47379">MWETLALLYQWPRPSVLLLPLLLPPLSSSEFPYFLSDLSTSVIAMEANFFRPLFAAAEPNQRSTPPPAPVNNDVGGLILPPGGTQVTFPRPNTIIGRVITELVKKHQQFPNFLGENPAPAPAVPELIPGTAGDEVVESHTASAEVPAGSQPVDLSDGSPQGHEVIDHSNPLEPPFLKTNKSGRKAKTTSASYEDRLQTFMLNFKKMPEPEFDRICKAIYPAQLMSVDYAGERERGVAEIYIDDFSKILPASGDASIRYPPLMQKVLADCRLDIPESAELLDDYNRIRHLSRIYHLILLISPDRSQIKQEWIDETLGQHGEKCNKKAESGQKVTARQELHLTRDELQNLLNKLRAADTSNRGYALDVLVSALYSCKVKRPAPNADERCHQQGYQEIRPQNSFFVFARAFERCVSQGENIRQTSLR</sequence>
<dbReference type="GeneID" id="90037951"/>
<organism evidence="3 4">
    <name type="scientific">Myxozyma melibiosi</name>
    <dbReference type="NCBI Taxonomy" id="54550"/>
    <lineage>
        <taxon>Eukaryota</taxon>
        <taxon>Fungi</taxon>
        <taxon>Dikarya</taxon>
        <taxon>Ascomycota</taxon>
        <taxon>Saccharomycotina</taxon>
        <taxon>Lipomycetes</taxon>
        <taxon>Lipomycetales</taxon>
        <taxon>Lipomycetaceae</taxon>
        <taxon>Myxozyma</taxon>
    </lineage>
</organism>
<feature type="signal peptide" evidence="2">
    <location>
        <begin position="1"/>
        <end position="29"/>
    </location>
</feature>
<name>A0ABR1F7W8_9ASCO</name>
<evidence type="ECO:0000256" key="1">
    <source>
        <dbReference type="SAM" id="MobiDB-lite"/>
    </source>
</evidence>
<evidence type="ECO:0000256" key="2">
    <source>
        <dbReference type="SAM" id="SignalP"/>
    </source>
</evidence>
<dbReference type="EMBL" id="JBBJBU010000004">
    <property type="protein sequence ID" value="KAK7205902.1"/>
    <property type="molecule type" value="Genomic_DNA"/>
</dbReference>
<keyword evidence="4" id="KW-1185">Reference proteome</keyword>
<feature type="region of interest" description="Disordered" evidence="1">
    <location>
        <begin position="136"/>
        <end position="189"/>
    </location>
</feature>
<feature type="chain" id="PRO_5047285375" evidence="2">
    <location>
        <begin position="30"/>
        <end position="424"/>
    </location>
</feature>
<evidence type="ECO:0000313" key="3">
    <source>
        <dbReference type="EMBL" id="KAK7205902.1"/>
    </source>
</evidence>
<comment type="caution">
    <text evidence="3">The sequence shown here is derived from an EMBL/GenBank/DDBJ whole genome shotgun (WGS) entry which is preliminary data.</text>
</comment>
<protein>
    <submittedName>
        <fullName evidence="3">Uncharacterized protein</fullName>
    </submittedName>
</protein>